<dbReference type="STRING" id="146536.AQI70_19250"/>
<evidence type="ECO:0000256" key="6">
    <source>
        <dbReference type="ARBA" id="ARBA00022801"/>
    </source>
</evidence>
<keyword evidence="2" id="KW-1003">Cell membrane</keyword>
<feature type="transmembrane region" description="Helical" evidence="12">
    <location>
        <begin position="54"/>
        <end position="71"/>
    </location>
</feature>
<sequence length="311" mass="33978">MPRHRGRVHITARQRGMDATALGSLALHLPHLLASLAVVFVMSYGVDALGGPPWFLPLAGWLLSGIVLFHHPCERLMARWLFGLRHPSPEEAHKLRSVWREVTARAGVDAGAYQLWVEDSHSINAMAAAGHIVGVTSHSLRTLPPAQLAGVLAHELGHHTRGHAWSSLLVYWYALPGRIAWRLLLRLATHVDRLSVGATALLIGLLGAAVIALATATYGLIFLPFATPYLAAALSRRSELRADEQAAGLGFAEQLMAVLREEQDRDETERANAAAMGVRFEKEGMIARLLDSHPDVHTRLHHLQAHLASGR</sequence>
<dbReference type="PANTHER" id="PTHR43221:SF1">
    <property type="entry name" value="PROTEASE HTPX"/>
    <property type="match status" value="1"/>
</dbReference>
<evidence type="ECO:0000256" key="5">
    <source>
        <dbReference type="ARBA" id="ARBA00022723"/>
    </source>
</evidence>
<name>A0A124H0M2_9ACTN</name>
<keyword evidence="10 12" id="KW-0472">Membrane</keyword>
<dbReference type="InterPro" id="IPR001915">
    <property type="entry name" value="Peptidase_M48"/>
</dbReference>
<evidence type="ECO:0000313" key="15">
    <source>
        <dbReference type="Proteomes" id="UP000054024"/>
    </source>
</evidence>
<keyword evidence="4 12" id="KW-0812">Transmembrane</keyword>
<evidence type="ECO:0000256" key="2">
    <source>
        <dbReference type="ARBA" id="ARBA00022475"/>
    </source>
</evidence>
<evidence type="ECO:0000256" key="1">
    <source>
        <dbReference type="ARBA" id="ARBA00004651"/>
    </source>
</evidence>
<feature type="domain" description="Peptidase M48" evidence="13">
    <location>
        <begin position="90"/>
        <end position="305"/>
    </location>
</feature>
<evidence type="ECO:0000256" key="7">
    <source>
        <dbReference type="ARBA" id="ARBA00022833"/>
    </source>
</evidence>
<comment type="similarity">
    <text evidence="11">Belongs to the peptidase M48 family.</text>
</comment>
<evidence type="ECO:0000256" key="3">
    <source>
        <dbReference type="ARBA" id="ARBA00022670"/>
    </source>
</evidence>
<dbReference type="GO" id="GO:0006508">
    <property type="term" value="P:proteolysis"/>
    <property type="evidence" value="ECO:0007669"/>
    <property type="project" value="UniProtKB-KW"/>
</dbReference>
<comment type="subcellular location">
    <subcellularLocation>
        <location evidence="1">Cell membrane</location>
        <topology evidence="1">Multi-pass membrane protein</topology>
    </subcellularLocation>
</comment>
<dbReference type="InterPro" id="IPR050083">
    <property type="entry name" value="HtpX_protease"/>
</dbReference>
<keyword evidence="7 11" id="KW-0862">Zinc</keyword>
<evidence type="ECO:0000313" key="14">
    <source>
        <dbReference type="EMBL" id="KUM74251.1"/>
    </source>
</evidence>
<dbReference type="EMBL" id="LMWJ01000014">
    <property type="protein sequence ID" value="KUM74251.1"/>
    <property type="molecule type" value="Genomic_DNA"/>
</dbReference>
<keyword evidence="3 11" id="KW-0645">Protease</keyword>
<keyword evidence="15" id="KW-1185">Reference proteome</keyword>
<evidence type="ECO:0000259" key="13">
    <source>
        <dbReference type="Pfam" id="PF01435"/>
    </source>
</evidence>
<dbReference type="Proteomes" id="UP000054024">
    <property type="component" value="Unassembled WGS sequence"/>
</dbReference>
<keyword evidence="9 11" id="KW-0482">Metalloprotease</keyword>
<protein>
    <submittedName>
        <fullName evidence="14">Peptidase</fullName>
    </submittedName>
</protein>
<comment type="caution">
    <text evidence="14">The sequence shown here is derived from an EMBL/GenBank/DDBJ whole genome shotgun (WGS) entry which is preliminary data.</text>
</comment>
<comment type="cofactor">
    <cofactor evidence="11">
        <name>Zn(2+)</name>
        <dbReference type="ChEBI" id="CHEBI:29105"/>
    </cofactor>
    <text evidence="11">Binds 1 zinc ion per subunit.</text>
</comment>
<evidence type="ECO:0000256" key="10">
    <source>
        <dbReference type="ARBA" id="ARBA00023136"/>
    </source>
</evidence>
<dbReference type="PANTHER" id="PTHR43221">
    <property type="entry name" value="PROTEASE HTPX"/>
    <property type="match status" value="1"/>
</dbReference>
<organism evidence="14 15">
    <name type="scientific">Streptomyces curacoi</name>
    <dbReference type="NCBI Taxonomy" id="146536"/>
    <lineage>
        <taxon>Bacteria</taxon>
        <taxon>Bacillati</taxon>
        <taxon>Actinomycetota</taxon>
        <taxon>Actinomycetes</taxon>
        <taxon>Kitasatosporales</taxon>
        <taxon>Streptomycetaceae</taxon>
        <taxon>Streptomyces</taxon>
    </lineage>
</organism>
<dbReference type="Pfam" id="PF01435">
    <property type="entry name" value="Peptidase_M48"/>
    <property type="match status" value="1"/>
</dbReference>
<feature type="transmembrane region" description="Helical" evidence="12">
    <location>
        <begin position="21"/>
        <end position="42"/>
    </location>
</feature>
<proteinExistence type="inferred from homology"/>
<feature type="transmembrane region" description="Helical" evidence="12">
    <location>
        <begin position="201"/>
        <end position="231"/>
    </location>
</feature>
<reference evidence="14 15" key="1">
    <citation type="submission" date="2015-10" db="EMBL/GenBank/DDBJ databases">
        <title>Draft genome sequence of Streptomyces curacoi DSM 40107, type strain for the species Streptomyces curacoi.</title>
        <authorList>
            <person name="Ruckert C."/>
            <person name="Winkler A."/>
            <person name="Kalinowski J."/>
            <person name="Kampfer P."/>
            <person name="Glaeser S."/>
        </authorList>
    </citation>
    <scope>NUCLEOTIDE SEQUENCE [LARGE SCALE GENOMIC DNA]</scope>
    <source>
        <strain evidence="14 15">DSM 40107</strain>
    </source>
</reference>
<evidence type="ECO:0000256" key="11">
    <source>
        <dbReference type="RuleBase" id="RU003983"/>
    </source>
</evidence>
<keyword evidence="8 12" id="KW-1133">Transmembrane helix</keyword>
<evidence type="ECO:0000256" key="8">
    <source>
        <dbReference type="ARBA" id="ARBA00022989"/>
    </source>
</evidence>
<dbReference type="GO" id="GO:0046872">
    <property type="term" value="F:metal ion binding"/>
    <property type="evidence" value="ECO:0007669"/>
    <property type="project" value="UniProtKB-KW"/>
</dbReference>
<dbReference type="AlphaFoldDB" id="A0A124H0M2"/>
<keyword evidence="6 11" id="KW-0378">Hydrolase</keyword>
<dbReference type="GO" id="GO:0004222">
    <property type="term" value="F:metalloendopeptidase activity"/>
    <property type="evidence" value="ECO:0007669"/>
    <property type="project" value="InterPro"/>
</dbReference>
<accession>A0A124H0M2</accession>
<keyword evidence="5" id="KW-0479">Metal-binding</keyword>
<dbReference type="Gene3D" id="3.30.2010.10">
    <property type="entry name" value="Metalloproteases ('zincins'), catalytic domain"/>
    <property type="match status" value="1"/>
</dbReference>
<dbReference type="GO" id="GO:0005886">
    <property type="term" value="C:plasma membrane"/>
    <property type="evidence" value="ECO:0007669"/>
    <property type="project" value="UniProtKB-SubCell"/>
</dbReference>
<gene>
    <name evidence="14" type="ORF">AQI70_19250</name>
</gene>
<evidence type="ECO:0000256" key="4">
    <source>
        <dbReference type="ARBA" id="ARBA00022692"/>
    </source>
</evidence>
<evidence type="ECO:0000256" key="12">
    <source>
        <dbReference type="SAM" id="Phobius"/>
    </source>
</evidence>
<evidence type="ECO:0000256" key="9">
    <source>
        <dbReference type="ARBA" id="ARBA00023049"/>
    </source>
</evidence>